<dbReference type="Proteomes" id="UP000887566">
    <property type="component" value="Unplaced"/>
</dbReference>
<evidence type="ECO:0000259" key="2">
    <source>
        <dbReference type="Pfam" id="PF04942"/>
    </source>
</evidence>
<evidence type="ECO:0000256" key="1">
    <source>
        <dbReference type="SAM" id="SignalP"/>
    </source>
</evidence>
<dbReference type="InterPro" id="IPR007026">
    <property type="entry name" value="CC_domain"/>
</dbReference>
<feature type="signal peptide" evidence="1">
    <location>
        <begin position="1"/>
        <end position="17"/>
    </location>
</feature>
<dbReference type="Pfam" id="PF04942">
    <property type="entry name" value="CC"/>
    <property type="match status" value="1"/>
</dbReference>
<keyword evidence="3" id="KW-1185">Reference proteome</keyword>
<evidence type="ECO:0000313" key="3">
    <source>
        <dbReference type="Proteomes" id="UP000887566"/>
    </source>
</evidence>
<keyword evidence="1" id="KW-0732">Signal</keyword>
<dbReference type="WBParaSite" id="PSAMB.scaffold680size43892.g7943.t1">
    <property type="protein sequence ID" value="PSAMB.scaffold680size43892.g7943.t1"/>
    <property type="gene ID" value="PSAMB.scaffold680size43892.g7943"/>
</dbReference>
<organism evidence="3 4">
    <name type="scientific">Plectus sambesii</name>
    <dbReference type="NCBI Taxonomy" id="2011161"/>
    <lineage>
        <taxon>Eukaryota</taxon>
        <taxon>Metazoa</taxon>
        <taxon>Ecdysozoa</taxon>
        <taxon>Nematoda</taxon>
        <taxon>Chromadorea</taxon>
        <taxon>Plectida</taxon>
        <taxon>Plectina</taxon>
        <taxon>Plectoidea</taxon>
        <taxon>Plectidae</taxon>
        <taxon>Plectus</taxon>
    </lineage>
</organism>
<sequence length="104" mass="10114">MQLFLAVISVAVVLCGAQVSNPCPGVGSQYIGFSVGGSCPAGSTNVKNFCCTYATTTVGITETTPTPKTATSCPAGSAPIGPCISGLCAPGTTCVGNNVCCATS</sequence>
<reference evidence="4" key="1">
    <citation type="submission" date="2022-11" db="UniProtKB">
        <authorList>
            <consortium name="WormBaseParasite"/>
        </authorList>
    </citation>
    <scope>IDENTIFICATION</scope>
</reference>
<feature type="domain" description="CC" evidence="2">
    <location>
        <begin position="70"/>
        <end position="103"/>
    </location>
</feature>
<name>A0A914X897_9BILA</name>
<accession>A0A914X897</accession>
<evidence type="ECO:0000313" key="4">
    <source>
        <dbReference type="WBParaSite" id="PSAMB.scaffold680size43892.g7943.t1"/>
    </source>
</evidence>
<feature type="chain" id="PRO_5036675933" evidence="1">
    <location>
        <begin position="18"/>
        <end position="104"/>
    </location>
</feature>
<dbReference type="AlphaFoldDB" id="A0A914X897"/>
<protein>
    <submittedName>
        <fullName evidence="4">CC domain-containing protein</fullName>
    </submittedName>
</protein>
<proteinExistence type="predicted"/>